<keyword evidence="1" id="KW-1003">Cell membrane</keyword>
<feature type="transmembrane region" description="Helical" evidence="2">
    <location>
        <begin position="567"/>
        <end position="586"/>
    </location>
</feature>
<feature type="transmembrane region" description="Helical" evidence="2">
    <location>
        <begin position="538"/>
        <end position="555"/>
    </location>
</feature>
<feature type="transmembrane region" description="Helical" evidence="2">
    <location>
        <begin position="592"/>
        <end position="614"/>
    </location>
</feature>
<feature type="transmembrane region" description="Helical" evidence="2">
    <location>
        <begin position="77"/>
        <end position="98"/>
    </location>
</feature>
<feature type="transmembrane region" description="Helical" evidence="2">
    <location>
        <begin position="238"/>
        <end position="265"/>
    </location>
</feature>
<feature type="transmembrane region" description="Helical" evidence="2">
    <location>
        <begin position="52"/>
        <end position="70"/>
    </location>
</feature>
<dbReference type="InterPro" id="IPR010656">
    <property type="entry name" value="DctM"/>
</dbReference>
<protein>
    <submittedName>
        <fullName evidence="4">TRAP transporter 4TM/12TM fusion protein</fullName>
    </submittedName>
</protein>
<dbReference type="GO" id="GO:0005886">
    <property type="term" value="C:plasma membrane"/>
    <property type="evidence" value="ECO:0007669"/>
    <property type="project" value="UniProtKB-SubCell"/>
</dbReference>
<feature type="transmembrane region" description="Helical" evidence="2">
    <location>
        <begin position="621"/>
        <end position="637"/>
    </location>
</feature>
<organism evidence="4 5">
    <name type="scientific">Onishia taeanensis</name>
    <dbReference type="NCBI Taxonomy" id="284577"/>
    <lineage>
        <taxon>Bacteria</taxon>
        <taxon>Pseudomonadati</taxon>
        <taxon>Pseudomonadota</taxon>
        <taxon>Gammaproteobacteria</taxon>
        <taxon>Oceanospirillales</taxon>
        <taxon>Halomonadaceae</taxon>
        <taxon>Onishia</taxon>
    </lineage>
</organism>
<evidence type="ECO:0000259" key="3">
    <source>
        <dbReference type="Pfam" id="PF06808"/>
    </source>
</evidence>
<comment type="function">
    <text evidence="1">Part of the tripartite ATP-independent periplasmic (TRAP) transport system.</text>
</comment>
<accession>A0A328XVR9</accession>
<feature type="transmembrane region" description="Helical" evidence="2">
    <location>
        <begin position="134"/>
        <end position="151"/>
    </location>
</feature>
<dbReference type="PANTHER" id="PTHR43849:SF2">
    <property type="entry name" value="BLL3936 PROTEIN"/>
    <property type="match status" value="1"/>
</dbReference>
<feature type="transmembrane region" description="Helical" evidence="2">
    <location>
        <begin position="110"/>
        <end position="127"/>
    </location>
</feature>
<evidence type="ECO:0000256" key="1">
    <source>
        <dbReference type="RuleBase" id="RU369079"/>
    </source>
</evidence>
<feature type="transmembrane region" description="Helical" evidence="2">
    <location>
        <begin position="360"/>
        <end position="379"/>
    </location>
</feature>
<reference evidence="4 5" key="1">
    <citation type="submission" date="2018-06" db="EMBL/GenBank/DDBJ databases">
        <title>Comparative analysis of microorganisms from saline springs in Andes Mountain Range, Colombia.</title>
        <authorList>
            <person name="Rubin E."/>
        </authorList>
    </citation>
    <scope>NUCLEOTIDE SEQUENCE [LARGE SCALE GENOMIC DNA]</scope>
    <source>
        <strain evidence="4 5">USBA-857</strain>
    </source>
</reference>
<dbReference type="PANTHER" id="PTHR43849">
    <property type="entry name" value="BLL3936 PROTEIN"/>
    <property type="match status" value="1"/>
</dbReference>
<dbReference type="OrthoDB" id="9759894at2"/>
<keyword evidence="2" id="KW-0472">Membrane</keyword>
<dbReference type="RefSeq" id="WP_112055519.1">
    <property type="nucleotide sequence ID" value="NZ_QLSX01000008.1"/>
</dbReference>
<dbReference type="NCBIfam" id="TIGR02123">
    <property type="entry name" value="TRAP_fused"/>
    <property type="match status" value="1"/>
</dbReference>
<feature type="transmembrane region" description="Helical" evidence="2">
    <location>
        <begin position="385"/>
        <end position="407"/>
    </location>
</feature>
<feature type="transmembrane region" description="Helical" evidence="2">
    <location>
        <begin position="441"/>
        <end position="465"/>
    </location>
</feature>
<keyword evidence="2" id="KW-1133">Transmembrane helix</keyword>
<evidence type="ECO:0000256" key="2">
    <source>
        <dbReference type="SAM" id="Phobius"/>
    </source>
</evidence>
<comment type="caution">
    <text evidence="4">The sequence shown here is derived from an EMBL/GenBank/DDBJ whole genome shotgun (WGS) entry which is preliminary data.</text>
</comment>
<feature type="transmembrane region" description="Helical" evidence="2">
    <location>
        <begin position="477"/>
        <end position="497"/>
    </location>
</feature>
<keyword evidence="2" id="KW-0812">Transmembrane</keyword>
<dbReference type="Pfam" id="PF06808">
    <property type="entry name" value="DctM"/>
    <property type="match status" value="1"/>
</dbReference>
<dbReference type="InterPro" id="IPR011853">
    <property type="entry name" value="TRAP_DctM-Dct_fused"/>
</dbReference>
<dbReference type="GO" id="GO:0022857">
    <property type="term" value="F:transmembrane transporter activity"/>
    <property type="evidence" value="ECO:0007669"/>
    <property type="project" value="UniProtKB-UniRule"/>
</dbReference>
<name>A0A328XVR9_9GAMM</name>
<keyword evidence="1" id="KW-0997">Cell inner membrane</keyword>
<dbReference type="AlphaFoldDB" id="A0A328XVR9"/>
<feature type="transmembrane region" description="Helical" evidence="2">
    <location>
        <begin position="643"/>
        <end position="660"/>
    </location>
</feature>
<feature type="transmembrane region" description="Helical" evidence="2">
    <location>
        <begin position="504"/>
        <end position="532"/>
    </location>
</feature>
<feature type="domain" description="TRAP C4-dicarboxylate transport system permease DctM subunit" evidence="3">
    <location>
        <begin position="122"/>
        <end position="583"/>
    </location>
</feature>
<evidence type="ECO:0000313" key="5">
    <source>
        <dbReference type="Proteomes" id="UP000249700"/>
    </source>
</evidence>
<gene>
    <name evidence="4" type="ORF">BCL93_108119</name>
</gene>
<keyword evidence="1" id="KW-0813">Transport</keyword>
<dbReference type="EMBL" id="QLSX01000008">
    <property type="protein sequence ID" value="RAR59770.1"/>
    <property type="molecule type" value="Genomic_DNA"/>
</dbReference>
<dbReference type="Proteomes" id="UP000249700">
    <property type="component" value="Unassembled WGS sequence"/>
</dbReference>
<evidence type="ECO:0000313" key="4">
    <source>
        <dbReference type="EMBL" id="RAR59770.1"/>
    </source>
</evidence>
<feature type="transmembrane region" description="Helical" evidence="2">
    <location>
        <begin position="319"/>
        <end position="339"/>
    </location>
</feature>
<sequence>MSDSATSPIVPGSQAQHARPILWLIALVAVGLSLFQLYSAGIQPLGLFYQRSIHLALIMMLAFLMFPVFGPNRRRGIIGGVIDLVFFAGALITGGYLVLYLDDIFNRAGFWSQTDIVVGCIATVTVLEASRRAVGLGMTVIGILALLYAFAGPRGELPWLGQFLPGIMEHRGYNLDRVVGQLYLGQEGIFGLPMGVAATYIFIFVLFGAFLEITGAGKFFIDLAYAATGRQRGGPAKAAVLASAGMGSISGSAIANVVTTGAFTIPLMKRLGFKPAQAGGIEAAASTGGQIMPPLMGAGAFLIAEYTQVPYLEVVKVSVLPAILYFATVYLFVHIIALKQGMQGMPRSELPQVRDVMREGWHFLLPLGVLVWLLVMNMSPMRVGYFAVITMLTVAALRFSVWFLFVAPAQGKPVTGQRIGEALWAGVVKVTQGLELGARNAVAVSMACAVAGIIVGVVGLTGLGLKFSAMMLAFSDGNLLLALVMVLLASLVLGMGLPVTASYIVLIVLVGPALSNEFGVPLLIAHLVVFWYSQDSNVTPPIALAGFAGAAIAGSKPMETGFQAWKFAKGLYLIPLFMVFNPEIIIGGPVPVVIWNGVIAILALGAFAAALEGYLFTRMSWPVRLVIVPAIVGVFYPDLRAEIAGAAVMALAIAGNWLACRREASPTAA</sequence>
<comment type="subcellular location">
    <subcellularLocation>
        <location evidence="1">Cell inner membrane</location>
        <topology evidence="1">Multi-pass membrane protein</topology>
    </subcellularLocation>
</comment>
<proteinExistence type="predicted"/>
<feature type="transmembrane region" description="Helical" evidence="2">
    <location>
        <begin position="21"/>
        <end position="40"/>
    </location>
</feature>
<feature type="transmembrane region" description="Helical" evidence="2">
    <location>
        <begin position="189"/>
        <end position="211"/>
    </location>
</feature>